<feature type="transmembrane region" description="Helical" evidence="1">
    <location>
        <begin position="7"/>
        <end position="28"/>
    </location>
</feature>
<name>A0A1M7NZQ2_9BACT</name>
<gene>
    <name evidence="2" type="ORF">SAMN04488057_106200</name>
</gene>
<dbReference type="GO" id="GO:0005886">
    <property type="term" value="C:plasma membrane"/>
    <property type="evidence" value="ECO:0007669"/>
    <property type="project" value="TreeGrafter"/>
</dbReference>
<dbReference type="InterPro" id="IPR052894">
    <property type="entry name" value="AsmA-related"/>
</dbReference>
<evidence type="ECO:0000313" key="3">
    <source>
        <dbReference type="Proteomes" id="UP000184513"/>
    </source>
</evidence>
<sequence>MRRRKRIIVVVLVLLPFLILGGGLLGIYTNQSSITRKALDLVNEQFEGELTISDSYISLFATFPYISVDLRGLRFFEDKAKTNKPLYEAEDVYLGFNVFDILLGSYDVKNIKIKNGHLDLVQYENGDINLLLAKNVKADTAASDASSEAFEFNLSQFTLEGFDLSFFDQASGLETLSRVEKLKSTFSVVSDQVYLEMESSLILTVLQDGVPTFFNNKHLELDWKTDYDRNEEKITISPSKLSLEASRFSLEGMVDIDDDFNLDLKLYGEKPDFNIFAAFAPQEVAEALQKYKNEGQIYFLGTISGKSANGYTPAVAVEFGCENAYFVNTSVEKRVDDLRFSGFFTNGKDRNLKSSELRLQNFYAKPEQGVFQGRLVIRNFEDPYIKINLHADLDMEFMSQFFEIEGLQKFQGQIILDMDLDELVDLDLPGQSMAQLKAGIDSELTLKNLSFFIPEYPFPVTNANGHAVMENGRVTLDQLQFSIGDSDFVFKGSLSDFPAVFHGSDKDVTLDLTNKSSTVSIPQLLAFDSTLMASTDEIISDLQFKLSLHSNARELTNFKYLPKGTFKVEDFYAKLSNYPHTFHDFDVLLRILENDISIENFTGEIDGSDFHFSGLISNYTKWLHPVKTGTSSFDFNLDSKHLKVKDLLSYKGENYLPDDYRDEELKDLRLKGHLDLHYDSVFRSADLQLHHLEGKLNIHPLKLEDFKGNIHFEDGNTLVENFGGRLGKSDFEINMAYFAGKDSLLRSRPNSFALKANALDLDALMNYEARTSGEPVVHADTFNIFELPFSDMHFSAKIGQMNYHNYWLEDLTAELRTTKNHYLYVDTLSLRTADGSMGMDGYFNGSDPEHIYFHSTMKADRLDIDKLMVKFDNFGQDFMINENLHGKVSGTITSKFLVHPDLTPIIEKSEAHMDLTVYQGSLVNFTPLQAMSSYFKDKNLNMVRFDTLQNTFDVRDGMLLIPSMTVNSSLGFIELSGKQGLDLSMDYFIRVPLGMVTQVGFRSLFGGRNKNEIDPDQEDEIVYRDEDKKVRFVNIRVKGTPEDYQFSLGKDKN</sequence>
<evidence type="ECO:0000256" key="1">
    <source>
        <dbReference type="SAM" id="Phobius"/>
    </source>
</evidence>
<proteinExistence type="predicted"/>
<evidence type="ECO:0000313" key="2">
    <source>
        <dbReference type="EMBL" id="SHN09621.1"/>
    </source>
</evidence>
<dbReference type="GO" id="GO:0090313">
    <property type="term" value="P:regulation of protein targeting to membrane"/>
    <property type="evidence" value="ECO:0007669"/>
    <property type="project" value="TreeGrafter"/>
</dbReference>
<keyword evidence="1" id="KW-0472">Membrane</keyword>
<dbReference type="Proteomes" id="UP000184513">
    <property type="component" value="Unassembled WGS sequence"/>
</dbReference>
<keyword evidence="1" id="KW-0812">Transmembrane</keyword>
<dbReference type="RefSeq" id="WP_073094832.1">
    <property type="nucleotide sequence ID" value="NZ_FRCY01000006.1"/>
</dbReference>
<accession>A0A1M7NZQ2</accession>
<keyword evidence="1" id="KW-1133">Transmembrane helix</keyword>
<dbReference type="OrthoDB" id="1489065at2"/>
<organism evidence="2 3">
    <name type="scientific">Cyclobacterium lianum</name>
    <dbReference type="NCBI Taxonomy" id="388280"/>
    <lineage>
        <taxon>Bacteria</taxon>
        <taxon>Pseudomonadati</taxon>
        <taxon>Bacteroidota</taxon>
        <taxon>Cytophagia</taxon>
        <taxon>Cytophagales</taxon>
        <taxon>Cyclobacteriaceae</taxon>
        <taxon>Cyclobacterium</taxon>
    </lineage>
</organism>
<dbReference type="STRING" id="388280.SAMN04488057_106200"/>
<dbReference type="PANTHER" id="PTHR30441:SF8">
    <property type="entry name" value="DUF748 DOMAIN-CONTAINING PROTEIN"/>
    <property type="match status" value="1"/>
</dbReference>
<reference evidence="2 3" key="1">
    <citation type="submission" date="2016-11" db="EMBL/GenBank/DDBJ databases">
        <authorList>
            <person name="Jaros S."/>
            <person name="Januszkiewicz K."/>
            <person name="Wedrychowicz H."/>
        </authorList>
    </citation>
    <scope>NUCLEOTIDE SEQUENCE [LARGE SCALE GENOMIC DNA]</scope>
    <source>
        <strain evidence="2 3">CGMCC 1.6102</strain>
    </source>
</reference>
<dbReference type="EMBL" id="FRCY01000006">
    <property type="protein sequence ID" value="SHN09621.1"/>
    <property type="molecule type" value="Genomic_DNA"/>
</dbReference>
<dbReference type="AlphaFoldDB" id="A0A1M7NZQ2"/>
<keyword evidence="3" id="KW-1185">Reference proteome</keyword>
<dbReference type="PANTHER" id="PTHR30441">
    <property type="entry name" value="DUF748 DOMAIN-CONTAINING PROTEIN"/>
    <property type="match status" value="1"/>
</dbReference>
<protein>
    <submittedName>
        <fullName evidence="2">AsmA-like C-terminal region</fullName>
    </submittedName>
</protein>